<comment type="caution">
    <text evidence="2">The sequence shown here is derived from an EMBL/GenBank/DDBJ whole genome shotgun (WGS) entry which is preliminary data.</text>
</comment>
<reference evidence="2 3" key="1">
    <citation type="journal article" date="2023" name="Sci. Data">
        <title>Genome assembly of the Korean intertidal mud-creeper Batillaria attramentaria.</title>
        <authorList>
            <person name="Patra A.K."/>
            <person name="Ho P.T."/>
            <person name="Jun S."/>
            <person name="Lee S.J."/>
            <person name="Kim Y."/>
            <person name="Won Y.J."/>
        </authorList>
    </citation>
    <scope>NUCLEOTIDE SEQUENCE [LARGE SCALE GENOMIC DNA]</scope>
    <source>
        <strain evidence="2">Wonlab-2016</strain>
    </source>
</reference>
<dbReference type="Proteomes" id="UP001519460">
    <property type="component" value="Unassembled WGS sequence"/>
</dbReference>
<feature type="region of interest" description="Disordered" evidence="1">
    <location>
        <begin position="1"/>
        <end position="44"/>
    </location>
</feature>
<keyword evidence="3" id="KW-1185">Reference proteome</keyword>
<gene>
    <name evidence="2" type="ORF">BaRGS_00016850</name>
</gene>
<organism evidence="2 3">
    <name type="scientific">Batillaria attramentaria</name>
    <dbReference type="NCBI Taxonomy" id="370345"/>
    <lineage>
        <taxon>Eukaryota</taxon>
        <taxon>Metazoa</taxon>
        <taxon>Spiralia</taxon>
        <taxon>Lophotrochozoa</taxon>
        <taxon>Mollusca</taxon>
        <taxon>Gastropoda</taxon>
        <taxon>Caenogastropoda</taxon>
        <taxon>Sorbeoconcha</taxon>
        <taxon>Cerithioidea</taxon>
        <taxon>Batillariidae</taxon>
        <taxon>Batillaria</taxon>
    </lineage>
</organism>
<accession>A0ABD0KX06</accession>
<protein>
    <submittedName>
        <fullName evidence="2">Uncharacterized protein</fullName>
    </submittedName>
</protein>
<name>A0ABD0KX06_9CAEN</name>
<sequence length="99" mass="10874">MQVHGRDTAVNCSHHAPPALAPKRPEARQRPAQQKGRQWRAAQQTGTQTLLLSRMSNVHHVMAGATKRTINSRGEGPSTEHPLRINADCGTPRQADDPQ</sequence>
<feature type="compositionally biased region" description="Polar residues" evidence="1">
    <location>
        <begin position="31"/>
        <end position="44"/>
    </location>
</feature>
<dbReference type="AlphaFoldDB" id="A0ABD0KX06"/>
<feature type="region of interest" description="Disordered" evidence="1">
    <location>
        <begin position="65"/>
        <end position="99"/>
    </location>
</feature>
<proteinExistence type="predicted"/>
<evidence type="ECO:0000256" key="1">
    <source>
        <dbReference type="SAM" id="MobiDB-lite"/>
    </source>
</evidence>
<evidence type="ECO:0000313" key="3">
    <source>
        <dbReference type="Proteomes" id="UP001519460"/>
    </source>
</evidence>
<dbReference type="EMBL" id="JACVVK020000109">
    <property type="protein sequence ID" value="KAK7491831.1"/>
    <property type="molecule type" value="Genomic_DNA"/>
</dbReference>
<evidence type="ECO:0000313" key="2">
    <source>
        <dbReference type="EMBL" id="KAK7491831.1"/>
    </source>
</evidence>